<dbReference type="Gene3D" id="3.90.930.40">
    <property type="match status" value="1"/>
</dbReference>
<sequence>MFCCRLLTEEEKVRVYYNVENARVYRTGEPNFIEITAEMAPAVEFLINAYPEYTSIESLPLENIADQLSIATILYEKGLLITGEPLETTYDEPGDDTDEGDL</sequence>
<feature type="domain" description="RIOX1/NO66-like C-terminal winged helix" evidence="1">
    <location>
        <begin position="3"/>
        <end position="86"/>
    </location>
</feature>
<gene>
    <name evidence="2" type="ORF">Bpfe_029589</name>
</gene>
<reference evidence="2" key="2">
    <citation type="submission" date="2023-04" db="EMBL/GenBank/DDBJ databases">
        <authorList>
            <person name="Bu L."/>
            <person name="Lu L."/>
            <person name="Laidemitt M.R."/>
            <person name="Zhang S.M."/>
            <person name="Mutuku M."/>
            <person name="Mkoji G."/>
            <person name="Steinauer M."/>
            <person name="Loker E.S."/>
        </authorList>
    </citation>
    <scope>NUCLEOTIDE SEQUENCE</scope>
    <source>
        <strain evidence="2">KasaAsao</strain>
        <tissue evidence="2">Whole Snail</tissue>
    </source>
</reference>
<protein>
    <submittedName>
        <fullName evidence="2">Bifunctional lysine-specific demethylase and histidyl-hydroxylase NO66-like isoform X2</fullName>
    </submittedName>
</protein>
<evidence type="ECO:0000313" key="3">
    <source>
        <dbReference type="Proteomes" id="UP001233172"/>
    </source>
</evidence>
<dbReference type="EMBL" id="JASAOG010000293">
    <property type="protein sequence ID" value="KAK0040997.1"/>
    <property type="molecule type" value="Genomic_DNA"/>
</dbReference>
<organism evidence="2 3">
    <name type="scientific">Biomphalaria pfeifferi</name>
    <name type="common">Bloodfluke planorb</name>
    <name type="synonym">Freshwater snail</name>
    <dbReference type="NCBI Taxonomy" id="112525"/>
    <lineage>
        <taxon>Eukaryota</taxon>
        <taxon>Metazoa</taxon>
        <taxon>Spiralia</taxon>
        <taxon>Lophotrochozoa</taxon>
        <taxon>Mollusca</taxon>
        <taxon>Gastropoda</taxon>
        <taxon>Heterobranchia</taxon>
        <taxon>Euthyneura</taxon>
        <taxon>Panpulmonata</taxon>
        <taxon>Hygrophila</taxon>
        <taxon>Lymnaeoidea</taxon>
        <taxon>Planorbidae</taxon>
        <taxon>Biomphalaria</taxon>
    </lineage>
</organism>
<dbReference type="Proteomes" id="UP001233172">
    <property type="component" value="Unassembled WGS sequence"/>
</dbReference>
<dbReference type="Pfam" id="PF21233">
    <property type="entry name" value="WHD_RIOX1"/>
    <property type="match status" value="1"/>
</dbReference>
<reference evidence="2" key="1">
    <citation type="journal article" date="2023" name="PLoS Negl. Trop. Dis.">
        <title>A genome sequence for Biomphalaria pfeifferi, the major vector snail for the human-infecting parasite Schistosoma mansoni.</title>
        <authorList>
            <person name="Bu L."/>
            <person name="Lu L."/>
            <person name="Laidemitt M.R."/>
            <person name="Zhang S.M."/>
            <person name="Mutuku M."/>
            <person name="Mkoji G."/>
            <person name="Steinauer M."/>
            <person name="Loker E.S."/>
        </authorList>
    </citation>
    <scope>NUCLEOTIDE SEQUENCE</scope>
    <source>
        <strain evidence="2">KasaAsao</strain>
    </source>
</reference>
<dbReference type="InterPro" id="IPR049043">
    <property type="entry name" value="WHD_RIOX1"/>
</dbReference>
<name>A0AAD8EUM3_BIOPF</name>
<keyword evidence="3" id="KW-1185">Reference proteome</keyword>
<accession>A0AAD8EUM3</accession>
<evidence type="ECO:0000259" key="1">
    <source>
        <dbReference type="Pfam" id="PF21233"/>
    </source>
</evidence>
<comment type="caution">
    <text evidence="2">The sequence shown here is derived from an EMBL/GenBank/DDBJ whole genome shotgun (WGS) entry which is preliminary data.</text>
</comment>
<evidence type="ECO:0000313" key="2">
    <source>
        <dbReference type="EMBL" id="KAK0040997.1"/>
    </source>
</evidence>
<proteinExistence type="predicted"/>
<dbReference type="AlphaFoldDB" id="A0AAD8EUM3"/>